<dbReference type="InterPro" id="IPR012245">
    <property type="entry name" value="MoaB"/>
</dbReference>
<dbReference type="NCBIfam" id="TIGR00177">
    <property type="entry name" value="molyb_syn"/>
    <property type="match status" value="1"/>
</dbReference>
<feature type="compositionally biased region" description="Polar residues" evidence="1">
    <location>
        <begin position="1"/>
        <end position="10"/>
    </location>
</feature>
<feature type="compositionally biased region" description="Basic and acidic residues" evidence="1">
    <location>
        <begin position="24"/>
        <end position="56"/>
    </location>
</feature>
<dbReference type="Gene3D" id="3.40.980.10">
    <property type="entry name" value="MoaB/Mog-like domain"/>
    <property type="match status" value="1"/>
</dbReference>
<dbReference type="GO" id="GO:0006777">
    <property type="term" value="P:Mo-molybdopterin cofactor biosynthetic process"/>
    <property type="evidence" value="ECO:0007669"/>
    <property type="project" value="InterPro"/>
</dbReference>
<evidence type="ECO:0000313" key="4">
    <source>
        <dbReference type="Proteomes" id="UP000017840"/>
    </source>
</evidence>
<dbReference type="SUPFAM" id="SSF53218">
    <property type="entry name" value="Molybdenum cofactor biosynthesis proteins"/>
    <property type="match status" value="1"/>
</dbReference>
<feature type="region of interest" description="Disordered" evidence="1">
    <location>
        <begin position="1"/>
        <end position="56"/>
    </location>
</feature>
<name>V4GT36_9EURY</name>
<evidence type="ECO:0000313" key="3">
    <source>
        <dbReference type="EMBL" id="ESP88266.1"/>
    </source>
</evidence>
<feature type="domain" description="MoaB/Mog" evidence="2">
    <location>
        <begin position="66"/>
        <end position="210"/>
    </location>
</feature>
<dbReference type="OrthoDB" id="205337at2157"/>
<dbReference type="GO" id="GO:0005829">
    <property type="term" value="C:cytosol"/>
    <property type="evidence" value="ECO:0007669"/>
    <property type="project" value="TreeGrafter"/>
</dbReference>
<accession>V4GT36</accession>
<dbReference type="STRING" id="1324957.K933_09896"/>
<dbReference type="SMART" id="SM00852">
    <property type="entry name" value="MoCF_biosynth"/>
    <property type="match status" value="1"/>
</dbReference>
<dbReference type="EMBL" id="ASGZ01000030">
    <property type="protein sequence ID" value="ESP88266.1"/>
    <property type="molecule type" value="Genomic_DNA"/>
</dbReference>
<comment type="caution">
    <text evidence="3">The sequence shown here is derived from an EMBL/GenBank/DDBJ whole genome shotgun (WGS) entry which is preliminary data.</text>
</comment>
<evidence type="ECO:0000256" key="1">
    <source>
        <dbReference type="SAM" id="MobiDB-lite"/>
    </source>
</evidence>
<evidence type="ECO:0000259" key="2">
    <source>
        <dbReference type="SMART" id="SM00852"/>
    </source>
</evidence>
<sequence length="226" mass="23840">MNPLRTPSVSDHQTAGDGADGDGTDDHDHSDGNGDADDRDHPDGNDHPDGHGHEHHAHDLETLGYAIVTVSSSRSIDDDPAGDAVREAVESVGDRMVTREVVTDDYDGVQQAVNNLVTRDDVDCVVTAGGTGVTPDDVTVEAVEPLFEKRLPGFGELFRSLSREEVGTAVVATRATAGVANRVPVFCLPGSENAVRLGAEEIITEQAAHLAGLAKRGEGDDEDDEE</sequence>
<gene>
    <name evidence="3" type="ORF">K933_09896</name>
</gene>
<organism evidence="3 4">
    <name type="scientific">Candidatus Halobonum tyrrellensis G22</name>
    <dbReference type="NCBI Taxonomy" id="1324957"/>
    <lineage>
        <taxon>Archaea</taxon>
        <taxon>Methanobacteriati</taxon>
        <taxon>Methanobacteriota</taxon>
        <taxon>Stenosarchaea group</taxon>
        <taxon>Halobacteria</taxon>
        <taxon>Halobacteriales</taxon>
        <taxon>Haloferacaceae</taxon>
        <taxon>Candidatus Halobonum</taxon>
    </lineage>
</organism>
<dbReference type="PATRIC" id="fig|1324957.4.peg.2011"/>
<protein>
    <submittedName>
        <fullName evidence="3">Molybdenum cofactor biosynthesis protein B</fullName>
    </submittedName>
</protein>
<proteinExistence type="predicted"/>
<dbReference type="Pfam" id="PF00994">
    <property type="entry name" value="MoCF_biosynth"/>
    <property type="match status" value="1"/>
</dbReference>
<dbReference type="eggNOG" id="arCOG00214">
    <property type="taxonomic scope" value="Archaea"/>
</dbReference>
<dbReference type="Proteomes" id="UP000017840">
    <property type="component" value="Unassembled WGS sequence"/>
</dbReference>
<reference evidence="3 4" key="1">
    <citation type="journal article" date="2013" name="Genome Announc.">
        <title>Draft Genome Sequence of 'Candidatus Halobonum tyrrellensis' Strain G22, Isolated from the Hypersaline Waters of Lake Tyrrell, Australia.</title>
        <authorList>
            <person name="Ugalde J.A."/>
            <person name="Narasingarao P."/>
            <person name="Kuo S."/>
            <person name="Podell S."/>
            <person name="Allen E.E."/>
        </authorList>
    </citation>
    <scope>NUCLEOTIDE SEQUENCE [LARGE SCALE GENOMIC DNA]</scope>
    <source>
        <strain evidence="3 4">G22</strain>
    </source>
</reference>
<dbReference type="AlphaFoldDB" id="V4GT36"/>
<dbReference type="FunFam" id="3.40.980.10:FF:000006">
    <property type="entry name" value="Molybdenum cofactor biosynthesis protein B"/>
    <property type="match status" value="1"/>
</dbReference>
<keyword evidence="4" id="KW-1185">Reference proteome</keyword>
<dbReference type="InterPro" id="IPR036425">
    <property type="entry name" value="MoaB/Mog-like_dom_sf"/>
</dbReference>
<dbReference type="PANTHER" id="PTHR43232:SF2">
    <property type="entry name" value="MOLYBDENUM COFACTOR BIOSYNTHESIS PROTEIN B"/>
    <property type="match status" value="1"/>
</dbReference>
<dbReference type="CDD" id="cd00886">
    <property type="entry name" value="MogA_MoaB"/>
    <property type="match status" value="1"/>
</dbReference>
<dbReference type="InterPro" id="IPR001453">
    <property type="entry name" value="MoaB/Mog_dom"/>
</dbReference>
<dbReference type="PANTHER" id="PTHR43232">
    <property type="entry name" value="MOLYBDENUM COFACTOR BIOSYNTHESIS PROTEIN B"/>
    <property type="match status" value="1"/>
</dbReference>